<feature type="domain" description="AAA+ ATPase" evidence="1">
    <location>
        <begin position="27"/>
        <end position="165"/>
    </location>
</feature>
<dbReference type="SUPFAM" id="SSF52540">
    <property type="entry name" value="P-loop containing nucleoside triphosphate hydrolases"/>
    <property type="match status" value="1"/>
</dbReference>
<dbReference type="EMBL" id="JAUHPW010000008">
    <property type="protein sequence ID" value="MDN4476362.1"/>
    <property type="molecule type" value="Genomic_DNA"/>
</dbReference>
<dbReference type="Pfam" id="PF13177">
    <property type="entry name" value="DNA_pol3_delta2"/>
    <property type="match status" value="1"/>
</dbReference>
<keyword evidence="3" id="KW-1185">Reference proteome</keyword>
<dbReference type="SMART" id="SM00382">
    <property type="entry name" value="AAA"/>
    <property type="match status" value="1"/>
</dbReference>
<dbReference type="PANTHER" id="PTHR11669">
    <property type="entry name" value="REPLICATION FACTOR C / DNA POLYMERASE III GAMMA-TAU SUBUNIT"/>
    <property type="match status" value="1"/>
</dbReference>
<organism evidence="2 3">
    <name type="scientific">Demequina litoralis</name>
    <dbReference type="NCBI Taxonomy" id="3051660"/>
    <lineage>
        <taxon>Bacteria</taxon>
        <taxon>Bacillati</taxon>
        <taxon>Actinomycetota</taxon>
        <taxon>Actinomycetes</taxon>
        <taxon>Micrococcales</taxon>
        <taxon>Demequinaceae</taxon>
        <taxon>Demequina</taxon>
    </lineage>
</organism>
<dbReference type="Proteomes" id="UP001172728">
    <property type="component" value="Unassembled WGS sequence"/>
</dbReference>
<protein>
    <submittedName>
        <fullName evidence="2">DNA polymerase III subunit delta</fullName>
        <ecNumber evidence="2">2.7.7.7</ecNumber>
    </submittedName>
</protein>
<dbReference type="InterPro" id="IPR003593">
    <property type="entry name" value="AAA+_ATPase"/>
</dbReference>
<proteinExistence type="predicted"/>
<dbReference type="PANTHER" id="PTHR11669:SF8">
    <property type="entry name" value="DNA POLYMERASE III SUBUNIT DELTA"/>
    <property type="match status" value="1"/>
</dbReference>
<keyword evidence="2" id="KW-0548">Nucleotidyltransferase</keyword>
<name>A0ABT8GBK6_9MICO</name>
<evidence type="ECO:0000313" key="3">
    <source>
        <dbReference type="Proteomes" id="UP001172728"/>
    </source>
</evidence>
<keyword evidence="2" id="KW-0808">Transferase</keyword>
<accession>A0ABT8GBK6</accession>
<gene>
    <name evidence="2" type="ORF">QQX09_10895</name>
</gene>
<dbReference type="NCBIfam" id="NF005926">
    <property type="entry name" value="PRK07940.1"/>
    <property type="match status" value="1"/>
</dbReference>
<dbReference type="InterPro" id="IPR050238">
    <property type="entry name" value="DNA_Rep/Repair_Clamp_Loader"/>
</dbReference>
<evidence type="ECO:0000313" key="2">
    <source>
        <dbReference type="EMBL" id="MDN4476362.1"/>
    </source>
</evidence>
<dbReference type="Gene3D" id="3.40.50.300">
    <property type="entry name" value="P-loop containing nucleotide triphosphate hydrolases"/>
    <property type="match status" value="1"/>
</dbReference>
<dbReference type="InterPro" id="IPR027417">
    <property type="entry name" value="P-loop_NTPase"/>
</dbReference>
<sequence length="382" mass="41170">MSVWAEVVGQERQVGPLRAAIDDPGSMTHAWLITGPPGSGRSYAARAFAAALQCERGGCGECRACTTALSGSHADVTLVATEKVTISIDEVRDLIGLAATSPSQGRWRVIVVEDADRMTERTSNVLLKSIEEPPPRTVWVLCAPSPQDVAVTIRSRCRIVGLRTPDPEDVARLLAERDGVEPGLALECALAAQSHIGIARRLARNPEARARRDQVLALATDIRGVGDAIFAAADLVEVADTDAKAATEERDAEEKAQLMTTLGVEDGGRIPPALRAQLRQLEEHQKRRATRHKRDVLDRAITDLMSLYRDVAVAQTGAAVQLVNLAHEGHVRDLAARTTLADTMRCLDALGTARERLAGNVAPLLALEAMALDLRPRTPSRR</sequence>
<dbReference type="GO" id="GO:0003887">
    <property type="term" value="F:DNA-directed DNA polymerase activity"/>
    <property type="evidence" value="ECO:0007669"/>
    <property type="project" value="UniProtKB-EC"/>
</dbReference>
<evidence type="ECO:0000259" key="1">
    <source>
        <dbReference type="SMART" id="SM00382"/>
    </source>
</evidence>
<reference evidence="2" key="1">
    <citation type="submission" date="2023-06" db="EMBL/GenBank/DDBJ databases">
        <title>Sysu t00192.</title>
        <authorList>
            <person name="Gao L."/>
            <person name="Fang B.-Z."/>
            <person name="Li W.-J."/>
        </authorList>
    </citation>
    <scope>NUCLEOTIDE SEQUENCE</scope>
    <source>
        <strain evidence="2">SYSU T00192</strain>
    </source>
</reference>
<dbReference type="RefSeq" id="WP_301134562.1">
    <property type="nucleotide sequence ID" value="NZ_JAUHPW010000008.1"/>
</dbReference>
<comment type="caution">
    <text evidence="2">The sequence shown here is derived from an EMBL/GenBank/DDBJ whole genome shotgun (WGS) entry which is preliminary data.</text>
</comment>
<dbReference type="EC" id="2.7.7.7" evidence="2"/>